<evidence type="ECO:0000313" key="1">
    <source>
        <dbReference type="EMBL" id="CDX53062.1"/>
    </source>
</evidence>
<name>A0A090FZM2_MESPL</name>
<organism evidence="1 2">
    <name type="scientific">Mesorhizobium plurifarium</name>
    <dbReference type="NCBI Taxonomy" id="69974"/>
    <lineage>
        <taxon>Bacteria</taxon>
        <taxon>Pseudomonadati</taxon>
        <taxon>Pseudomonadota</taxon>
        <taxon>Alphaproteobacteria</taxon>
        <taxon>Hyphomicrobiales</taxon>
        <taxon>Phyllobacteriaceae</taxon>
        <taxon>Mesorhizobium</taxon>
    </lineage>
</organism>
<proteinExistence type="predicted"/>
<accession>A0A090FZM2</accession>
<dbReference type="EMBL" id="CCNE01000009">
    <property type="protein sequence ID" value="CDX53062.1"/>
    <property type="molecule type" value="Genomic_DNA"/>
</dbReference>
<protein>
    <submittedName>
        <fullName evidence="1">Uncharacterized protein</fullName>
    </submittedName>
</protein>
<reference evidence="1 2" key="1">
    <citation type="submission" date="2014-08" db="EMBL/GenBank/DDBJ databases">
        <authorList>
            <person name="Moulin Lionel"/>
        </authorList>
    </citation>
    <scope>NUCLEOTIDE SEQUENCE [LARGE SCALE GENOMIC DNA]</scope>
</reference>
<dbReference type="Proteomes" id="UP000046122">
    <property type="component" value="Unassembled WGS sequence"/>
</dbReference>
<sequence length="77" mass="8685">MPTARKIIDLSELSQGLSRSIEIEHPVEIALKKLNRRGTLLKVREIFGIAVVDHLFPDVLQDNLRFVSHLKAAIGTR</sequence>
<gene>
    <name evidence="1" type="ORF">MPL3365_170239</name>
</gene>
<evidence type="ECO:0000313" key="2">
    <source>
        <dbReference type="Proteomes" id="UP000046122"/>
    </source>
</evidence>
<dbReference type="AlphaFoldDB" id="A0A090FZM2"/>